<dbReference type="EMBL" id="JAKTTI010000045">
    <property type="protein sequence ID" value="MCH1627574.1"/>
    <property type="molecule type" value="Genomic_DNA"/>
</dbReference>
<dbReference type="PANTHER" id="PTHR39966">
    <property type="entry name" value="BLL2471 PROTEIN-RELATED"/>
    <property type="match status" value="1"/>
</dbReference>
<reference evidence="2" key="1">
    <citation type="submission" date="2022-02" db="EMBL/GenBank/DDBJ databases">
        <title>Fredinandcohnia quinoae sp. nov. isolated from Chenopodium quinoa seeds.</title>
        <authorList>
            <person name="Saati-Santamaria Z."/>
            <person name="Flores-Felix J.D."/>
            <person name="Igual J.M."/>
            <person name="Velazquez E."/>
            <person name="Garcia-Fraile P."/>
            <person name="Martinez-Molina E."/>
        </authorList>
    </citation>
    <scope>NUCLEOTIDE SEQUENCE</scope>
    <source>
        <strain evidence="2">SECRCQ15</strain>
    </source>
</reference>
<gene>
    <name evidence="2" type="ORF">MJG50_19745</name>
</gene>
<dbReference type="InterPro" id="IPR012312">
    <property type="entry name" value="Hemerythrin-like"/>
</dbReference>
<name>A0AAW5E9B6_9BACI</name>
<dbReference type="GO" id="GO:0005886">
    <property type="term" value="C:plasma membrane"/>
    <property type="evidence" value="ECO:0007669"/>
    <property type="project" value="TreeGrafter"/>
</dbReference>
<dbReference type="Gene3D" id="1.20.120.520">
    <property type="entry name" value="nmb1532 protein domain like"/>
    <property type="match status" value="1"/>
</dbReference>
<dbReference type="Pfam" id="PF01814">
    <property type="entry name" value="Hemerythrin"/>
    <property type="match status" value="1"/>
</dbReference>
<comment type="caution">
    <text evidence="2">The sequence shown here is derived from an EMBL/GenBank/DDBJ whole genome shotgun (WGS) entry which is preliminary data.</text>
</comment>
<dbReference type="Proteomes" id="UP001431131">
    <property type="component" value="Unassembled WGS sequence"/>
</dbReference>
<accession>A0AAW5E9B6</accession>
<evidence type="ECO:0000313" key="2">
    <source>
        <dbReference type="EMBL" id="MCH1627574.1"/>
    </source>
</evidence>
<protein>
    <submittedName>
        <fullName evidence="2">Hemerythrin domain-containing protein</fullName>
    </submittedName>
</protein>
<sequence>MSECMSSIFQSNNTPLCTPLQLLLDEHGPLNEQKKELFLLAESIKENKEIEDLYEAILDLREKVLLFQGNLDPHSEKEEGYLFTMMANYIGRESGPIAVMEYEHEQAHKNIEDFLEKTSKLSVNIERNVAEELVGHIIEAFHILTSHFTKEENVLYPMAEKMLTEAEKEELLQKIKL</sequence>
<evidence type="ECO:0000313" key="3">
    <source>
        <dbReference type="Proteomes" id="UP001431131"/>
    </source>
</evidence>
<dbReference type="AlphaFoldDB" id="A0AAW5E9B6"/>
<dbReference type="RefSeq" id="WP_240257493.1">
    <property type="nucleotide sequence ID" value="NZ_JAKTTI010000045.1"/>
</dbReference>
<organism evidence="2 3">
    <name type="scientific">Fredinandcohnia quinoae</name>
    <dbReference type="NCBI Taxonomy" id="2918902"/>
    <lineage>
        <taxon>Bacteria</taxon>
        <taxon>Bacillati</taxon>
        <taxon>Bacillota</taxon>
        <taxon>Bacilli</taxon>
        <taxon>Bacillales</taxon>
        <taxon>Bacillaceae</taxon>
        <taxon>Fredinandcohnia</taxon>
    </lineage>
</organism>
<keyword evidence="3" id="KW-1185">Reference proteome</keyword>
<feature type="domain" description="Hemerythrin-like" evidence="1">
    <location>
        <begin position="19"/>
        <end position="159"/>
    </location>
</feature>
<proteinExistence type="predicted"/>
<evidence type="ECO:0000259" key="1">
    <source>
        <dbReference type="Pfam" id="PF01814"/>
    </source>
</evidence>
<dbReference type="PANTHER" id="PTHR39966:SF1">
    <property type="entry name" value="HEMERYTHRIN-LIKE DOMAIN-CONTAINING PROTEIN"/>
    <property type="match status" value="1"/>
</dbReference>